<dbReference type="InterPro" id="IPR029058">
    <property type="entry name" value="AB_hydrolase_fold"/>
</dbReference>
<reference evidence="1 2" key="1">
    <citation type="submission" date="2022-01" db="EMBL/GenBank/DDBJ databases">
        <title>A chromosomal length assembly of Cordylochernes scorpioides.</title>
        <authorList>
            <person name="Zeh D."/>
            <person name="Zeh J."/>
        </authorList>
    </citation>
    <scope>NUCLEOTIDE SEQUENCE [LARGE SCALE GENOMIC DNA]</scope>
    <source>
        <strain evidence="1">IN4F17</strain>
        <tissue evidence="1">Whole Body</tissue>
    </source>
</reference>
<organism evidence="1 2">
    <name type="scientific">Cordylochernes scorpioides</name>
    <dbReference type="NCBI Taxonomy" id="51811"/>
    <lineage>
        <taxon>Eukaryota</taxon>
        <taxon>Metazoa</taxon>
        <taxon>Ecdysozoa</taxon>
        <taxon>Arthropoda</taxon>
        <taxon>Chelicerata</taxon>
        <taxon>Arachnida</taxon>
        <taxon>Pseudoscorpiones</taxon>
        <taxon>Cheliferoidea</taxon>
        <taxon>Chernetidae</taxon>
        <taxon>Cordylochernes</taxon>
    </lineage>
</organism>
<dbReference type="InterPro" id="IPR003386">
    <property type="entry name" value="LACT/PDAT_acylTrfase"/>
</dbReference>
<evidence type="ECO:0000313" key="1">
    <source>
        <dbReference type="EMBL" id="UYV66428.1"/>
    </source>
</evidence>
<accession>A0ABY6KCX5</accession>
<evidence type="ECO:0000313" key="2">
    <source>
        <dbReference type="Proteomes" id="UP001235939"/>
    </source>
</evidence>
<name>A0ABY6KCX5_9ARAC</name>
<dbReference type="Pfam" id="PF02450">
    <property type="entry name" value="LCAT"/>
    <property type="match status" value="2"/>
</dbReference>
<dbReference type="EMBL" id="CP092866">
    <property type="protein sequence ID" value="UYV66428.1"/>
    <property type="molecule type" value="Genomic_DNA"/>
</dbReference>
<dbReference type="PANTHER" id="PTHR11440">
    <property type="entry name" value="LECITHIN-CHOLESTEROL ACYLTRANSFERASE-RELATED"/>
    <property type="match status" value="1"/>
</dbReference>
<sequence>MRIQVTLENGTCPDEMEKLFHNMQNLVEKTVKSKNEKVVVVCHSLGCSVFLTLLGPGIDFGQSIIQPKIVRELFRTLPSFYYLMPFGKLWDTPEVLVQTDKKNYTSKDLLELLVDLQPNGSNFPNMLLDAMITRKKLGVPGVKTVCFYGTGSQTPARLVYRGPEGLNGTQEVIYGDGDGTVNTRNIEVCRGWMGRQKQPVFIREVRGVTHRAMVSDSNIIDAIYSFASGPQAAAPTAPRLAMLKPARKH</sequence>
<proteinExistence type="predicted"/>
<dbReference type="SUPFAM" id="SSF53474">
    <property type="entry name" value="alpha/beta-Hydrolases"/>
    <property type="match status" value="1"/>
</dbReference>
<keyword evidence="2" id="KW-1185">Reference proteome</keyword>
<dbReference type="Gene3D" id="3.40.50.1820">
    <property type="entry name" value="alpha/beta hydrolase"/>
    <property type="match status" value="2"/>
</dbReference>
<dbReference type="Proteomes" id="UP001235939">
    <property type="component" value="Chromosome 04"/>
</dbReference>
<protein>
    <submittedName>
        <fullName evidence="1">PLA2G15</fullName>
    </submittedName>
</protein>
<gene>
    <name evidence="1" type="ORF">LAZ67_4001631</name>
</gene>